<dbReference type="EMBL" id="CAKOGL010000026">
    <property type="protein sequence ID" value="CAH2103429.1"/>
    <property type="molecule type" value="Genomic_DNA"/>
</dbReference>
<dbReference type="SUPFAM" id="SSF56219">
    <property type="entry name" value="DNase I-like"/>
    <property type="match status" value="1"/>
</dbReference>
<reference evidence="1" key="1">
    <citation type="submission" date="2022-03" db="EMBL/GenBank/DDBJ databases">
        <authorList>
            <person name="Tunstrom K."/>
        </authorList>
    </citation>
    <scope>NUCLEOTIDE SEQUENCE</scope>
</reference>
<dbReference type="Gene3D" id="3.60.10.10">
    <property type="entry name" value="Endonuclease/exonuclease/phosphatase"/>
    <property type="match status" value="1"/>
</dbReference>
<dbReference type="AlphaFoldDB" id="A0AAU9UUS5"/>
<proteinExistence type="predicted"/>
<evidence type="ECO:0000313" key="2">
    <source>
        <dbReference type="Proteomes" id="UP001153954"/>
    </source>
</evidence>
<dbReference type="Proteomes" id="UP001153954">
    <property type="component" value="Unassembled WGS sequence"/>
</dbReference>
<evidence type="ECO:0000313" key="1">
    <source>
        <dbReference type="EMBL" id="CAH2103429.1"/>
    </source>
</evidence>
<protein>
    <recommendedName>
        <fullName evidence="3">Endonuclease/exonuclease/phosphatase domain-containing protein</fullName>
    </recommendedName>
</protein>
<sequence length="156" mass="17647">MVKNRLKVRQIRKRSFSQVSIKSLLKVILERINVTFESTRVVLGSIPTKLVGDQGKHRRTGPSLMLVERGSGYMVVAWGDYTVVGIYFSSIRSLAEFEIFLDTVRATVCRQLPRLVIVLDDFNATSQARGNPAMDVRGRAVQTWALDYIKILGLYI</sequence>
<accession>A0AAU9UUS5</accession>
<gene>
    <name evidence="1" type="ORF">EEDITHA_LOCUS17941</name>
</gene>
<dbReference type="InterPro" id="IPR036691">
    <property type="entry name" value="Endo/exonu/phosph_ase_sf"/>
</dbReference>
<comment type="caution">
    <text evidence="1">The sequence shown here is derived from an EMBL/GenBank/DDBJ whole genome shotgun (WGS) entry which is preliminary data.</text>
</comment>
<name>A0AAU9UUS5_EUPED</name>
<evidence type="ECO:0008006" key="3">
    <source>
        <dbReference type="Google" id="ProtNLM"/>
    </source>
</evidence>
<keyword evidence="2" id="KW-1185">Reference proteome</keyword>
<organism evidence="1 2">
    <name type="scientific">Euphydryas editha</name>
    <name type="common">Edith's checkerspot</name>
    <dbReference type="NCBI Taxonomy" id="104508"/>
    <lineage>
        <taxon>Eukaryota</taxon>
        <taxon>Metazoa</taxon>
        <taxon>Ecdysozoa</taxon>
        <taxon>Arthropoda</taxon>
        <taxon>Hexapoda</taxon>
        <taxon>Insecta</taxon>
        <taxon>Pterygota</taxon>
        <taxon>Neoptera</taxon>
        <taxon>Endopterygota</taxon>
        <taxon>Lepidoptera</taxon>
        <taxon>Glossata</taxon>
        <taxon>Ditrysia</taxon>
        <taxon>Papilionoidea</taxon>
        <taxon>Nymphalidae</taxon>
        <taxon>Nymphalinae</taxon>
        <taxon>Euphydryas</taxon>
    </lineage>
</organism>